<name>A0A0V8M3S0_9CHLR</name>
<dbReference type="RefSeq" id="WP_058292357.1">
    <property type="nucleotide sequence ID" value="NZ_JGYD01000011.1"/>
</dbReference>
<evidence type="ECO:0000256" key="1">
    <source>
        <dbReference type="ARBA" id="ARBA00011073"/>
    </source>
</evidence>
<organism evidence="7 8">
    <name type="scientific">Dehalococcoides mccartyi</name>
    <dbReference type="NCBI Taxonomy" id="61435"/>
    <lineage>
        <taxon>Bacteria</taxon>
        <taxon>Bacillati</taxon>
        <taxon>Chloroflexota</taxon>
        <taxon>Dehalococcoidia</taxon>
        <taxon>Dehalococcoidales</taxon>
        <taxon>Dehalococcoidaceae</taxon>
        <taxon>Dehalococcoides</taxon>
    </lineage>
</organism>
<dbReference type="InterPro" id="IPR000209">
    <property type="entry name" value="Peptidase_S8/S53_dom"/>
</dbReference>
<dbReference type="InterPro" id="IPR023827">
    <property type="entry name" value="Peptidase_S8_Asp-AS"/>
</dbReference>
<dbReference type="Pfam" id="PF00082">
    <property type="entry name" value="Peptidase_S8"/>
    <property type="match status" value="1"/>
</dbReference>
<gene>
    <name evidence="7" type="ORF">DA01_03095</name>
</gene>
<dbReference type="GO" id="GO:0004252">
    <property type="term" value="F:serine-type endopeptidase activity"/>
    <property type="evidence" value="ECO:0007669"/>
    <property type="project" value="UniProtKB-UniRule"/>
</dbReference>
<dbReference type="AlphaFoldDB" id="A0A0V8M3S0"/>
<dbReference type="GO" id="GO:0006508">
    <property type="term" value="P:proteolysis"/>
    <property type="evidence" value="ECO:0007669"/>
    <property type="project" value="UniProtKB-KW"/>
</dbReference>
<feature type="domain" description="Peptidase S8/S53" evidence="6">
    <location>
        <begin position="94"/>
        <end position="377"/>
    </location>
</feature>
<dbReference type="PRINTS" id="PR00723">
    <property type="entry name" value="SUBTILISIN"/>
</dbReference>
<comment type="caution">
    <text evidence="7">The sequence shown here is derived from an EMBL/GenBank/DDBJ whole genome shotgun (WGS) entry which is preliminary data.</text>
</comment>
<evidence type="ECO:0000313" key="8">
    <source>
        <dbReference type="Proteomes" id="UP000053577"/>
    </source>
</evidence>
<dbReference type="CDD" id="cd07487">
    <property type="entry name" value="Peptidases_S8_1"/>
    <property type="match status" value="1"/>
</dbReference>
<dbReference type="InterPro" id="IPR050131">
    <property type="entry name" value="Peptidase_S8_subtilisin-like"/>
</dbReference>
<dbReference type="SUPFAM" id="SSF52743">
    <property type="entry name" value="Subtilisin-like"/>
    <property type="match status" value="1"/>
</dbReference>
<evidence type="ECO:0000259" key="6">
    <source>
        <dbReference type="Pfam" id="PF00082"/>
    </source>
</evidence>
<reference evidence="7 8" key="1">
    <citation type="journal article" date="2015" name="Sci. Rep.">
        <title>A comparative genomics and reductive dehalogenase gene transcription study of two chloroethene-respiring bacteria, Dehalococcoides mccartyi strains MB and 11a.</title>
        <authorList>
            <person name="Low A."/>
            <person name="Shen Z."/>
            <person name="Cheng D."/>
            <person name="Rogers M.J."/>
            <person name="Lee P.K."/>
            <person name="He J."/>
        </authorList>
    </citation>
    <scope>NUCLEOTIDE SEQUENCE [LARGE SCALE GENOMIC DNA]</scope>
    <source>
        <strain evidence="7 8">MB</strain>
    </source>
</reference>
<evidence type="ECO:0000256" key="4">
    <source>
        <dbReference type="ARBA" id="ARBA00022825"/>
    </source>
</evidence>
<proteinExistence type="inferred from homology"/>
<feature type="active site" description="Charge relay system" evidence="5">
    <location>
        <position position="103"/>
    </location>
</feature>
<feature type="active site" description="Charge relay system" evidence="5">
    <location>
        <position position="135"/>
    </location>
</feature>
<evidence type="ECO:0000256" key="3">
    <source>
        <dbReference type="ARBA" id="ARBA00022801"/>
    </source>
</evidence>
<accession>A0A0V8M3S0</accession>
<keyword evidence="2 5" id="KW-0645">Protease</keyword>
<dbReference type="InterPro" id="IPR036852">
    <property type="entry name" value="Peptidase_S8/S53_dom_sf"/>
</dbReference>
<dbReference type="PROSITE" id="PS51892">
    <property type="entry name" value="SUBTILASE"/>
    <property type="match status" value="1"/>
</dbReference>
<evidence type="ECO:0000256" key="2">
    <source>
        <dbReference type="ARBA" id="ARBA00022670"/>
    </source>
</evidence>
<keyword evidence="3 5" id="KW-0378">Hydrolase</keyword>
<feature type="active site" description="Charge relay system" evidence="5">
    <location>
        <position position="320"/>
    </location>
</feature>
<dbReference type="OrthoDB" id="9798386at2"/>
<dbReference type="PROSITE" id="PS00136">
    <property type="entry name" value="SUBTILASE_ASP"/>
    <property type="match status" value="1"/>
</dbReference>
<comment type="similarity">
    <text evidence="1 5">Belongs to the peptidase S8 family.</text>
</comment>
<dbReference type="InterPro" id="IPR015500">
    <property type="entry name" value="Peptidase_S8_subtilisin-rel"/>
</dbReference>
<protein>
    <submittedName>
        <fullName evidence="7">Peptidase S8</fullName>
    </submittedName>
</protein>
<dbReference type="PANTHER" id="PTHR43806:SF65">
    <property type="entry name" value="SERINE PROTEASE APRX"/>
    <property type="match status" value="1"/>
</dbReference>
<dbReference type="PATRIC" id="fig|61435.5.peg.621"/>
<sequence>MRYALISKGLPLSDLITEAKKVGARDITRTKLVEQVFCEMDENQAKALAKISGLVVKPVKAYLTNQVVSVAQPVETISDVFYLLRSYFSPPLTGTGLTVAVLDSGIRKTHESLQNKVVYEANFTDSPSASDVFGHGTQVAFMIAGGMHALGYKAGVSPGATLMNIKVISDEGIGNDEDIVLGIDRVCELAEQARSKGFWATDELYPNVINLSLGAEDDGDPDNPVRAACRKASTVYGLDVIAAAGNSGPDMTTIMLPACDPEVIAVGAVETTGDLIIWEKSSRGPTMQGETKPDFVIWGTNLEMASNKADDEYLTKSGTSFAAPMLAGLTGLLWESGRRAYGESWSFRWTDARQYALYFSTKPSDAPVNKDNAYGYGLPAMGTMLGEVAQVSSSNLQGTEMFPMIMMMALMSALAGGV</sequence>
<dbReference type="Proteomes" id="UP000053577">
    <property type="component" value="Unassembled WGS sequence"/>
</dbReference>
<dbReference type="EMBL" id="JGYD01000011">
    <property type="protein sequence ID" value="KSV18408.1"/>
    <property type="molecule type" value="Genomic_DNA"/>
</dbReference>
<dbReference type="PANTHER" id="PTHR43806">
    <property type="entry name" value="PEPTIDASE S8"/>
    <property type="match status" value="1"/>
</dbReference>
<evidence type="ECO:0000313" key="7">
    <source>
        <dbReference type="EMBL" id="KSV18408.1"/>
    </source>
</evidence>
<evidence type="ECO:0000256" key="5">
    <source>
        <dbReference type="PROSITE-ProRule" id="PRU01240"/>
    </source>
</evidence>
<keyword evidence="4 5" id="KW-0720">Serine protease</keyword>
<dbReference type="Gene3D" id="3.40.50.200">
    <property type="entry name" value="Peptidase S8/S53 domain"/>
    <property type="match status" value="1"/>
</dbReference>